<feature type="transmembrane region" description="Helical" evidence="1">
    <location>
        <begin position="85"/>
        <end position="105"/>
    </location>
</feature>
<keyword evidence="1" id="KW-0812">Transmembrane</keyword>
<dbReference type="GO" id="GO:0005886">
    <property type="term" value="C:plasma membrane"/>
    <property type="evidence" value="ECO:0007669"/>
    <property type="project" value="TreeGrafter"/>
</dbReference>
<organism evidence="2 3">
    <name type="scientific">Fimbriiglobus ruber</name>
    <dbReference type="NCBI Taxonomy" id="1908690"/>
    <lineage>
        <taxon>Bacteria</taxon>
        <taxon>Pseudomonadati</taxon>
        <taxon>Planctomycetota</taxon>
        <taxon>Planctomycetia</taxon>
        <taxon>Gemmatales</taxon>
        <taxon>Gemmataceae</taxon>
        <taxon>Fimbriiglobus</taxon>
    </lineage>
</organism>
<accession>A0A225D986</accession>
<keyword evidence="1" id="KW-0472">Membrane</keyword>
<evidence type="ECO:0000313" key="3">
    <source>
        <dbReference type="Proteomes" id="UP000214646"/>
    </source>
</evidence>
<keyword evidence="3" id="KW-1185">Reference proteome</keyword>
<dbReference type="Proteomes" id="UP000214646">
    <property type="component" value="Unassembled WGS sequence"/>
</dbReference>
<dbReference type="PANTHER" id="PTHR35813">
    <property type="entry name" value="INNER MEMBRANE PROTEIN YBAN"/>
    <property type="match status" value="1"/>
</dbReference>
<dbReference type="PIRSF" id="PIRSF016789">
    <property type="entry name" value="DUF454"/>
    <property type="match status" value="1"/>
</dbReference>
<dbReference type="Pfam" id="PF04304">
    <property type="entry name" value="DUF454"/>
    <property type="match status" value="1"/>
</dbReference>
<evidence type="ECO:0008006" key="4">
    <source>
        <dbReference type="Google" id="ProtNLM"/>
    </source>
</evidence>
<name>A0A225D986_9BACT</name>
<evidence type="ECO:0000256" key="1">
    <source>
        <dbReference type="SAM" id="Phobius"/>
    </source>
</evidence>
<gene>
    <name evidence="2" type="ORF">FRUB_07142</name>
</gene>
<comment type="caution">
    <text evidence="2">The sequence shown here is derived from an EMBL/GenBank/DDBJ whole genome shotgun (WGS) entry which is preliminary data.</text>
</comment>
<evidence type="ECO:0000313" key="2">
    <source>
        <dbReference type="EMBL" id="OWK38022.1"/>
    </source>
</evidence>
<sequence>MAYLGALLPGLPTTPWVLLASYCFGKSSPRLQRWLKRSPFFGKLIRDWEEHGGIRRNVKILAVCMVCVACTFSASRTSLPDWVRIMIPCLGLVGISTILFVVPTVRDKS</sequence>
<dbReference type="InterPro" id="IPR007401">
    <property type="entry name" value="DUF454"/>
</dbReference>
<dbReference type="PANTHER" id="PTHR35813:SF1">
    <property type="entry name" value="INNER MEMBRANE PROTEIN YBAN"/>
    <property type="match status" value="1"/>
</dbReference>
<reference evidence="3" key="1">
    <citation type="submission" date="2017-06" db="EMBL/GenBank/DDBJ databases">
        <title>Genome analysis of Fimbriiglobus ruber SP5, the first member of the order Planctomycetales with confirmed chitinolytic capability.</title>
        <authorList>
            <person name="Ravin N.V."/>
            <person name="Rakitin A.L."/>
            <person name="Ivanova A.A."/>
            <person name="Beletsky A.V."/>
            <person name="Kulichevskaya I.S."/>
            <person name="Mardanov A.V."/>
            <person name="Dedysh S.N."/>
        </authorList>
    </citation>
    <scope>NUCLEOTIDE SEQUENCE [LARGE SCALE GENOMIC DNA]</scope>
    <source>
        <strain evidence="3">SP5</strain>
    </source>
</reference>
<dbReference type="AlphaFoldDB" id="A0A225D986"/>
<dbReference type="EMBL" id="NIDE01000014">
    <property type="protein sequence ID" value="OWK38022.1"/>
    <property type="molecule type" value="Genomic_DNA"/>
</dbReference>
<proteinExistence type="predicted"/>
<keyword evidence="1" id="KW-1133">Transmembrane helix</keyword>
<protein>
    <recommendedName>
        <fullName evidence="4">Inner membrane protein</fullName>
    </recommendedName>
</protein>